<evidence type="ECO:0000256" key="5">
    <source>
        <dbReference type="ARBA" id="ARBA00022660"/>
    </source>
</evidence>
<reference evidence="11" key="2">
    <citation type="submission" date="2022-01" db="EMBL/GenBank/DDBJ databases">
        <authorList>
            <person name="Hirooka S."/>
            <person name="Miyagishima S.Y."/>
        </authorList>
    </citation>
    <scope>NUCLEOTIDE SEQUENCE</scope>
    <source>
        <strain evidence="11">NBRC 102759</strain>
    </source>
</reference>
<dbReference type="EMBL" id="BQMJ01000004">
    <property type="protein sequence ID" value="GJQ08871.1"/>
    <property type="molecule type" value="Genomic_DNA"/>
</dbReference>
<evidence type="ECO:0000256" key="7">
    <source>
        <dbReference type="ARBA" id="ARBA00022982"/>
    </source>
</evidence>
<evidence type="ECO:0000256" key="9">
    <source>
        <dbReference type="ARBA" id="ARBA00023136"/>
    </source>
</evidence>
<dbReference type="GO" id="GO:0005743">
    <property type="term" value="C:mitochondrial inner membrane"/>
    <property type="evidence" value="ECO:0007669"/>
    <property type="project" value="UniProtKB-SubCell"/>
</dbReference>
<evidence type="ECO:0000256" key="6">
    <source>
        <dbReference type="ARBA" id="ARBA00022792"/>
    </source>
</evidence>
<dbReference type="AlphaFoldDB" id="A0A9C7PR56"/>
<comment type="similarity">
    <text evidence="3">Belongs to the complex I NDUFA2 subunit family.</text>
</comment>
<proteinExistence type="inferred from homology"/>
<keyword evidence="12" id="KW-1185">Reference proteome</keyword>
<evidence type="ECO:0000256" key="2">
    <source>
        <dbReference type="ARBA" id="ARBA00004443"/>
    </source>
</evidence>
<gene>
    <name evidence="11" type="ORF">GpartN1_g662.t1</name>
</gene>
<accession>A0A9C7PR56</accession>
<dbReference type="PANTHER" id="PTHR12878:SF0">
    <property type="entry name" value="NADH DEHYDROGENASE [UBIQUINONE] 1 ALPHA SUBCOMPLEX SUBUNIT 2"/>
    <property type="match status" value="1"/>
</dbReference>
<comment type="function">
    <text evidence="1">Accessory subunit of the mitochondrial membrane respiratory chain NADH dehydrogenase (Complex I), that is believed not to be involved in catalysis. Complex I functions in the transfer of electrons from NADH to the respiratory chain. The immediate electron acceptor for the enzyme is believed to be ubiquinone.</text>
</comment>
<keyword evidence="8" id="KW-0496">Mitochondrion</keyword>
<dbReference type="PANTHER" id="PTHR12878">
    <property type="entry name" value="NADH-UBIQUINONE OXIDOREDUCTASE B8 SUBUNIT"/>
    <property type="match status" value="1"/>
</dbReference>
<evidence type="ECO:0000259" key="10">
    <source>
        <dbReference type="SMART" id="SM00916"/>
    </source>
</evidence>
<evidence type="ECO:0000313" key="12">
    <source>
        <dbReference type="Proteomes" id="UP001061958"/>
    </source>
</evidence>
<dbReference type="Gene3D" id="3.40.30.10">
    <property type="entry name" value="Glutaredoxin"/>
    <property type="match status" value="1"/>
</dbReference>
<organism evidence="11 12">
    <name type="scientific">Galdieria partita</name>
    <dbReference type="NCBI Taxonomy" id="83374"/>
    <lineage>
        <taxon>Eukaryota</taxon>
        <taxon>Rhodophyta</taxon>
        <taxon>Bangiophyceae</taxon>
        <taxon>Galdieriales</taxon>
        <taxon>Galdieriaceae</taxon>
        <taxon>Galdieria</taxon>
    </lineage>
</organism>
<dbReference type="SMART" id="SM00916">
    <property type="entry name" value="L51_S25_CI-B8"/>
    <property type="match status" value="1"/>
</dbReference>
<dbReference type="Pfam" id="PF05047">
    <property type="entry name" value="L51_S25_CI-B8"/>
    <property type="match status" value="1"/>
</dbReference>
<reference evidence="11" key="1">
    <citation type="journal article" date="2022" name="Proc. Natl. Acad. Sci. U.S.A.">
        <title>Life cycle and functional genomics of the unicellular red alga Galdieria for elucidating algal and plant evolution and industrial use.</title>
        <authorList>
            <person name="Hirooka S."/>
            <person name="Itabashi T."/>
            <person name="Ichinose T.M."/>
            <person name="Onuma R."/>
            <person name="Fujiwara T."/>
            <person name="Yamashita S."/>
            <person name="Jong L.W."/>
            <person name="Tomita R."/>
            <person name="Iwane A.H."/>
            <person name="Miyagishima S.Y."/>
        </authorList>
    </citation>
    <scope>NUCLEOTIDE SEQUENCE</scope>
    <source>
        <strain evidence="11">NBRC 102759</strain>
    </source>
</reference>
<dbReference type="OrthoDB" id="10250268at2759"/>
<keyword evidence="4" id="KW-0813">Transport</keyword>
<comment type="caution">
    <text evidence="11">The sequence shown here is derived from an EMBL/GenBank/DDBJ whole genome shotgun (WGS) entry which is preliminary data.</text>
</comment>
<evidence type="ECO:0000256" key="4">
    <source>
        <dbReference type="ARBA" id="ARBA00022448"/>
    </source>
</evidence>
<dbReference type="InterPro" id="IPR016464">
    <property type="entry name" value="NADH_Ub_cplx-1_asu_su-2"/>
</dbReference>
<name>A0A9C7PR56_9RHOD</name>
<keyword evidence="9" id="KW-0472">Membrane</keyword>
<protein>
    <recommendedName>
        <fullName evidence="10">Ribosomal protein/NADH dehydrogenase domain-containing protein</fullName>
    </recommendedName>
</protein>
<evidence type="ECO:0000256" key="3">
    <source>
        <dbReference type="ARBA" id="ARBA00008939"/>
    </source>
</evidence>
<sequence>MSWRARLSHVFEEVRIVYSSKHPESSGVRNFLATSYEELKLLNPGLPVYVRCCDGIKPHISTRMSNGFYETSSVAGLDPQGIERTLQRMVQKGEEQTKKPLLGSKACQRVQFADII</sequence>
<keyword evidence="7" id="KW-0249">Electron transport</keyword>
<feature type="domain" description="Ribosomal protein/NADH dehydrogenase" evidence="10">
    <location>
        <begin position="20"/>
        <end position="93"/>
    </location>
</feature>
<dbReference type="InterPro" id="IPR007741">
    <property type="entry name" value="Ribosomal_mL43/mS25/NADH_DH"/>
</dbReference>
<evidence type="ECO:0000256" key="8">
    <source>
        <dbReference type="ARBA" id="ARBA00023128"/>
    </source>
</evidence>
<dbReference type="Proteomes" id="UP001061958">
    <property type="component" value="Unassembled WGS sequence"/>
</dbReference>
<evidence type="ECO:0000256" key="1">
    <source>
        <dbReference type="ARBA" id="ARBA00003195"/>
    </source>
</evidence>
<keyword evidence="6" id="KW-0999">Mitochondrion inner membrane</keyword>
<dbReference type="InterPro" id="IPR036249">
    <property type="entry name" value="Thioredoxin-like_sf"/>
</dbReference>
<dbReference type="SUPFAM" id="SSF52833">
    <property type="entry name" value="Thioredoxin-like"/>
    <property type="match status" value="1"/>
</dbReference>
<keyword evidence="5" id="KW-0679">Respiratory chain</keyword>
<comment type="subcellular location">
    <subcellularLocation>
        <location evidence="2">Mitochondrion inner membrane</location>
        <topology evidence="2">Peripheral membrane protein</topology>
        <orientation evidence="2">Matrix side</orientation>
    </subcellularLocation>
</comment>
<evidence type="ECO:0000313" key="11">
    <source>
        <dbReference type="EMBL" id="GJQ08871.1"/>
    </source>
</evidence>